<dbReference type="PANTHER" id="PTHR30483:SF6">
    <property type="entry name" value="PERIPLASMIC BINDING PROTEIN OF ABC TRANSPORTER FOR NATURAL AMINO ACIDS"/>
    <property type="match status" value="1"/>
</dbReference>
<feature type="chain" id="PRO_5040740018" evidence="5">
    <location>
        <begin position="28"/>
        <end position="393"/>
    </location>
</feature>
<dbReference type="InterPro" id="IPR028081">
    <property type="entry name" value="Leu-bd"/>
</dbReference>
<evidence type="ECO:0000259" key="6">
    <source>
        <dbReference type="Pfam" id="PF13458"/>
    </source>
</evidence>
<proteinExistence type="inferred from homology"/>
<dbReference type="GO" id="GO:0006865">
    <property type="term" value="P:amino acid transport"/>
    <property type="evidence" value="ECO:0007669"/>
    <property type="project" value="UniProtKB-KW"/>
</dbReference>
<dbReference type="CDD" id="cd20013">
    <property type="entry name" value="PBP1_RPA0985_benzoate-like"/>
    <property type="match status" value="1"/>
</dbReference>
<dbReference type="PRINTS" id="PR00337">
    <property type="entry name" value="LEUILEVALBP"/>
</dbReference>
<keyword evidence="3 5" id="KW-0732">Signal</keyword>
<evidence type="ECO:0000256" key="2">
    <source>
        <dbReference type="ARBA" id="ARBA00022448"/>
    </source>
</evidence>
<keyword evidence="2" id="KW-0813">Transport</keyword>
<keyword evidence="8" id="KW-1185">Reference proteome</keyword>
<evidence type="ECO:0000256" key="4">
    <source>
        <dbReference type="ARBA" id="ARBA00022970"/>
    </source>
</evidence>
<dbReference type="PANTHER" id="PTHR30483">
    <property type="entry name" value="LEUCINE-SPECIFIC-BINDING PROTEIN"/>
    <property type="match status" value="1"/>
</dbReference>
<reference evidence="7" key="1">
    <citation type="journal article" date="2014" name="Int. J. Syst. Evol. Microbiol.">
        <title>Complete genome sequence of Corynebacterium casei LMG S-19264T (=DSM 44701T), isolated from a smear-ripened cheese.</title>
        <authorList>
            <consortium name="US DOE Joint Genome Institute (JGI-PGF)"/>
            <person name="Walter F."/>
            <person name="Albersmeier A."/>
            <person name="Kalinowski J."/>
            <person name="Ruckert C."/>
        </authorList>
    </citation>
    <scope>NUCLEOTIDE SEQUENCE</scope>
    <source>
        <strain evidence="7">VKM B-2789</strain>
    </source>
</reference>
<dbReference type="EMBL" id="BSFM01000017">
    <property type="protein sequence ID" value="GLK85635.1"/>
    <property type="molecule type" value="Genomic_DNA"/>
</dbReference>
<organism evidence="7 8">
    <name type="scientific">Ancylobacter defluvii</name>
    <dbReference type="NCBI Taxonomy" id="1282440"/>
    <lineage>
        <taxon>Bacteria</taxon>
        <taxon>Pseudomonadati</taxon>
        <taxon>Pseudomonadota</taxon>
        <taxon>Alphaproteobacteria</taxon>
        <taxon>Hyphomicrobiales</taxon>
        <taxon>Xanthobacteraceae</taxon>
        <taxon>Ancylobacter</taxon>
    </lineage>
</organism>
<sequence length="393" mass="42345">MAINRRALLASAGLAFAVPTMARKAMADDNVVKIGLIAPMTGPFTSTGRMLEEGVRLYMKQAGDTVAGKKIELIVRDDTGVADVTKRIAQEMVANDGVTILTGFGLTPLALAVAPLATQAKVPEIVMMAATSVVTERSPFIVRPAFTQAQTTVPLADWAYQNGIRKVVSIVADYAPGLDSEAGFNNRFKAEGGEVLEAIRVPLSTRDFAPFLQRAVDAKPEALFVFVPTGLGAALMKQFVERGLDKSGIKVLGEGSVTEDDIITQMDDSVLGMITAHHYSAAHKSPENAAFVEAFRKAYGHRPNHIAVHAYDGMRLVYEALKKTGGSTNGQQLVEAMKGLSWESPRGPFTIDPATREPIQNIYIRRVERMGGELYNVEFATIPNVKDPSKAGL</sequence>
<gene>
    <name evidence="7" type="ORF">GCM10017653_37050</name>
</gene>
<evidence type="ECO:0000313" key="8">
    <source>
        <dbReference type="Proteomes" id="UP001143330"/>
    </source>
</evidence>
<feature type="domain" description="Leucine-binding protein" evidence="6">
    <location>
        <begin position="32"/>
        <end position="368"/>
    </location>
</feature>
<dbReference type="Pfam" id="PF13458">
    <property type="entry name" value="Peripla_BP_6"/>
    <property type="match status" value="1"/>
</dbReference>
<feature type="signal peptide" evidence="5">
    <location>
        <begin position="1"/>
        <end position="27"/>
    </location>
</feature>
<evidence type="ECO:0000256" key="5">
    <source>
        <dbReference type="SAM" id="SignalP"/>
    </source>
</evidence>
<dbReference type="Gene3D" id="3.40.50.2300">
    <property type="match status" value="2"/>
</dbReference>
<evidence type="ECO:0000313" key="7">
    <source>
        <dbReference type="EMBL" id="GLK85635.1"/>
    </source>
</evidence>
<comment type="caution">
    <text evidence="7">The sequence shown here is derived from an EMBL/GenBank/DDBJ whole genome shotgun (WGS) entry which is preliminary data.</text>
</comment>
<dbReference type="InterPro" id="IPR000709">
    <property type="entry name" value="Leu_Ile_Val-bd"/>
</dbReference>
<evidence type="ECO:0000256" key="3">
    <source>
        <dbReference type="ARBA" id="ARBA00022729"/>
    </source>
</evidence>
<reference evidence="7" key="2">
    <citation type="submission" date="2023-01" db="EMBL/GenBank/DDBJ databases">
        <authorList>
            <person name="Sun Q."/>
            <person name="Evtushenko L."/>
        </authorList>
    </citation>
    <scope>NUCLEOTIDE SEQUENCE</scope>
    <source>
        <strain evidence="7">VKM B-2789</strain>
    </source>
</reference>
<dbReference type="InterPro" id="IPR051010">
    <property type="entry name" value="BCAA_transport"/>
</dbReference>
<dbReference type="Proteomes" id="UP001143330">
    <property type="component" value="Unassembled WGS sequence"/>
</dbReference>
<name>A0A9W6JXD6_9HYPH</name>
<dbReference type="SUPFAM" id="SSF53822">
    <property type="entry name" value="Periplasmic binding protein-like I"/>
    <property type="match status" value="1"/>
</dbReference>
<comment type="similarity">
    <text evidence="1">Belongs to the leucine-binding protein family.</text>
</comment>
<accession>A0A9W6JXD6</accession>
<keyword evidence="4" id="KW-0029">Amino-acid transport</keyword>
<protein>
    <submittedName>
        <fullName evidence="7">ABC transporter substrate-binding protein</fullName>
    </submittedName>
</protein>
<dbReference type="RefSeq" id="WP_213359301.1">
    <property type="nucleotide sequence ID" value="NZ_BSFM01000017.1"/>
</dbReference>
<dbReference type="InterPro" id="IPR028082">
    <property type="entry name" value="Peripla_BP_I"/>
</dbReference>
<evidence type="ECO:0000256" key="1">
    <source>
        <dbReference type="ARBA" id="ARBA00010062"/>
    </source>
</evidence>
<dbReference type="AlphaFoldDB" id="A0A9W6JXD6"/>